<dbReference type="GO" id="GO:0016491">
    <property type="term" value="F:oxidoreductase activity"/>
    <property type="evidence" value="ECO:0007669"/>
    <property type="project" value="UniProtKB-KW"/>
</dbReference>
<dbReference type="eggNOG" id="COG0604">
    <property type="taxonomic scope" value="Bacteria"/>
</dbReference>
<dbReference type="AlphaFoldDB" id="I4EYB5"/>
<dbReference type="Proteomes" id="UP000006461">
    <property type="component" value="Chromosome"/>
</dbReference>
<dbReference type="STRING" id="477641.MODMU_2950"/>
<dbReference type="SMART" id="SM00829">
    <property type="entry name" value="PKS_ER"/>
    <property type="match status" value="1"/>
</dbReference>
<evidence type="ECO:0000256" key="1">
    <source>
        <dbReference type="ARBA" id="ARBA00023002"/>
    </source>
</evidence>
<sequence length="331" mass="34920">MRAWQIDRYKAPLHLADVPEPTLGPRDVLVEVHAAGLNVADVKVRDGEFKAFLPAEMPLVLGSDLAGVVTAVGSAVTRFAAGDEVYGSPSPGRTGTLAEQVAVAEDALARKPASLSMTEAASLPLVALTAWQVLVERAGVRPGQRVLVHAGSGGLGSIAVQLAKHLGATVATTTGTSNVEWVRSLGADLVVDHRTQDFAELVHDYDVVLDSLGGEAQRKSLGVLRPGGQVVGVTGPPDHAFAVQLGLNPLLRLVMRVLAAGVNRRAKELGVRYSFLFMRCSGAQLEQIAALVDSGELRPVIDRVYPFAETPEAFAHLESGRSKGKVVVSLR</sequence>
<reference evidence="3 4" key="1">
    <citation type="journal article" date="2012" name="J. Bacteriol.">
        <title>Genome Sequence of Radiation-Resistant Modestobacter marinus Strain BC501, a Representative Actinobacterium That Thrives on Calcareous Stone Surfaces.</title>
        <authorList>
            <person name="Normand P."/>
            <person name="Gury J."/>
            <person name="Pujic P."/>
            <person name="Chouaia B."/>
            <person name="Crotti E."/>
            <person name="Brusetti L."/>
            <person name="Daffonchio D."/>
            <person name="Vacherie B."/>
            <person name="Barbe V."/>
            <person name="Medigue C."/>
            <person name="Calteau A."/>
            <person name="Ghodhbane-Gtari F."/>
            <person name="Essoussi I."/>
            <person name="Nouioui I."/>
            <person name="Abbassi-Ghozzi I."/>
            <person name="Gtari M."/>
        </authorList>
    </citation>
    <scope>NUCLEOTIDE SEQUENCE [LARGE SCALE GENOMIC DNA]</scope>
    <source>
        <strain evidence="4">BC 501</strain>
    </source>
</reference>
<dbReference type="PROSITE" id="PS01162">
    <property type="entry name" value="QOR_ZETA_CRYSTAL"/>
    <property type="match status" value="1"/>
</dbReference>
<dbReference type="SUPFAM" id="SSF50129">
    <property type="entry name" value="GroES-like"/>
    <property type="match status" value="1"/>
</dbReference>
<dbReference type="GO" id="GO:0008270">
    <property type="term" value="F:zinc ion binding"/>
    <property type="evidence" value="ECO:0007669"/>
    <property type="project" value="InterPro"/>
</dbReference>
<dbReference type="OMA" id="RPATWFT"/>
<keyword evidence="4" id="KW-1185">Reference proteome</keyword>
<organism evidence="3 4">
    <name type="scientific">Modestobacter italicus (strain DSM 44449 / CECT 9708 / BC 501)</name>
    <dbReference type="NCBI Taxonomy" id="2732864"/>
    <lineage>
        <taxon>Bacteria</taxon>
        <taxon>Bacillati</taxon>
        <taxon>Actinomycetota</taxon>
        <taxon>Actinomycetes</taxon>
        <taxon>Geodermatophilales</taxon>
        <taxon>Geodermatophilaceae</taxon>
        <taxon>Modestobacter</taxon>
    </lineage>
</organism>
<name>I4EYB5_MODI5</name>
<dbReference type="PANTHER" id="PTHR11695:SF294">
    <property type="entry name" value="RETICULON-4-INTERACTING PROTEIN 1, MITOCHONDRIAL"/>
    <property type="match status" value="1"/>
</dbReference>
<dbReference type="Gene3D" id="3.40.50.720">
    <property type="entry name" value="NAD(P)-binding Rossmann-like Domain"/>
    <property type="match status" value="1"/>
</dbReference>
<dbReference type="PATRIC" id="fig|477641.3.peg.2805"/>
<protein>
    <submittedName>
        <fullName evidence="3">Dehydrogenase</fullName>
    </submittedName>
</protein>
<proteinExistence type="predicted"/>
<dbReference type="HOGENOM" id="CLU_026673_3_3_11"/>
<dbReference type="InterPro" id="IPR036291">
    <property type="entry name" value="NAD(P)-bd_dom_sf"/>
</dbReference>
<evidence type="ECO:0000313" key="3">
    <source>
        <dbReference type="EMBL" id="CCH88378.1"/>
    </source>
</evidence>
<evidence type="ECO:0000259" key="2">
    <source>
        <dbReference type="SMART" id="SM00829"/>
    </source>
</evidence>
<dbReference type="InterPro" id="IPR050700">
    <property type="entry name" value="YIM1/Zinc_Alcohol_DH_Fams"/>
</dbReference>
<dbReference type="Gene3D" id="3.90.180.10">
    <property type="entry name" value="Medium-chain alcohol dehydrogenases, catalytic domain"/>
    <property type="match status" value="1"/>
</dbReference>
<evidence type="ECO:0000313" key="4">
    <source>
        <dbReference type="Proteomes" id="UP000006461"/>
    </source>
</evidence>
<dbReference type="InterPro" id="IPR013154">
    <property type="entry name" value="ADH-like_N"/>
</dbReference>
<dbReference type="CDD" id="cd05289">
    <property type="entry name" value="MDR_like_2"/>
    <property type="match status" value="1"/>
</dbReference>
<dbReference type="InterPro" id="IPR020843">
    <property type="entry name" value="ER"/>
</dbReference>
<dbReference type="KEGG" id="mmar:MODMU_2950"/>
<accession>I4EYB5</accession>
<dbReference type="EMBL" id="FO203431">
    <property type="protein sequence ID" value="CCH88378.1"/>
    <property type="molecule type" value="Genomic_DNA"/>
</dbReference>
<dbReference type="PANTHER" id="PTHR11695">
    <property type="entry name" value="ALCOHOL DEHYDROGENASE RELATED"/>
    <property type="match status" value="1"/>
</dbReference>
<dbReference type="OrthoDB" id="3175656at2"/>
<dbReference type="SUPFAM" id="SSF51735">
    <property type="entry name" value="NAD(P)-binding Rossmann-fold domains"/>
    <property type="match status" value="1"/>
</dbReference>
<keyword evidence="1" id="KW-0560">Oxidoreductase</keyword>
<feature type="domain" description="Enoyl reductase (ER)" evidence="2">
    <location>
        <begin position="10"/>
        <end position="328"/>
    </location>
</feature>
<gene>
    <name evidence="3" type="ordered locus">MODMU_2950</name>
</gene>
<dbReference type="Pfam" id="PF13602">
    <property type="entry name" value="ADH_zinc_N_2"/>
    <property type="match status" value="1"/>
</dbReference>
<dbReference type="InterPro" id="IPR002364">
    <property type="entry name" value="Quin_OxRdtase/zeta-crystal_CS"/>
</dbReference>
<dbReference type="InterPro" id="IPR011032">
    <property type="entry name" value="GroES-like_sf"/>
</dbReference>
<dbReference type="Pfam" id="PF08240">
    <property type="entry name" value="ADH_N"/>
    <property type="match status" value="1"/>
</dbReference>